<feature type="transmembrane region" description="Helical" evidence="1">
    <location>
        <begin position="44"/>
        <end position="64"/>
    </location>
</feature>
<reference evidence="3 6" key="2">
    <citation type="submission" date="2020-07" db="EMBL/GenBank/DDBJ databases">
        <authorList>
            <person name="Feng H."/>
        </authorList>
    </citation>
    <scope>NUCLEOTIDE SEQUENCE [LARGE SCALE GENOMIC DNA]</scope>
    <source>
        <strain evidence="3">S-12</strain>
        <strain evidence="6">s-12</strain>
    </source>
</reference>
<evidence type="ECO:0000259" key="2">
    <source>
        <dbReference type="Pfam" id="PF04892"/>
    </source>
</evidence>
<proteinExistence type="predicted"/>
<evidence type="ECO:0000313" key="3">
    <source>
        <dbReference type="EMBL" id="MBA4536660.1"/>
    </source>
</evidence>
<dbReference type="Proteomes" id="UP000472971">
    <property type="component" value="Unassembled WGS sequence"/>
</dbReference>
<keyword evidence="5" id="KW-1185">Reference proteome</keyword>
<dbReference type="Proteomes" id="UP000570010">
    <property type="component" value="Unassembled WGS sequence"/>
</dbReference>
<evidence type="ECO:0000313" key="6">
    <source>
        <dbReference type="Proteomes" id="UP000570010"/>
    </source>
</evidence>
<feature type="transmembrane region" description="Helical" evidence="1">
    <location>
        <begin position="5"/>
        <end position="24"/>
    </location>
</feature>
<gene>
    <name evidence="3" type="primary">vanZ</name>
    <name evidence="4" type="ORF">G4D64_05720</name>
    <name evidence="3" type="ORF">H1Z61_05755</name>
</gene>
<dbReference type="EMBL" id="JAAIWN010000009">
    <property type="protein sequence ID" value="NEY81028.1"/>
    <property type="molecule type" value="Genomic_DNA"/>
</dbReference>
<evidence type="ECO:0000256" key="1">
    <source>
        <dbReference type="SAM" id="Phobius"/>
    </source>
</evidence>
<dbReference type="InterPro" id="IPR006976">
    <property type="entry name" value="VanZ-like"/>
</dbReference>
<dbReference type="AlphaFoldDB" id="A0A6B3VUU5"/>
<comment type="caution">
    <text evidence="4">The sequence shown here is derived from an EMBL/GenBank/DDBJ whole genome shotgun (WGS) entry which is preliminary data.</text>
</comment>
<accession>A0A6B3VUU5</accession>
<dbReference type="Pfam" id="PF04892">
    <property type="entry name" value="VanZ"/>
    <property type="match status" value="1"/>
</dbReference>
<keyword evidence="1" id="KW-1133">Transmembrane helix</keyword>
<name>A0A6B3VUU5_9BACI</name>
<keyword evidence="1" id="KW-0812">Transmembrane</keyword>
<keyword evidence="1" id="KW-0472">Membrane</keyword>
<organism evidence="4 5">
    <name type="scientific">Bacillus aquiflavi</name>
    <dbReference type="NCBI Taxonomy" id="2672567"/>
    <lineage>
        <taxon>Bacteria</taxon>
        <taxon>Bacillati</taxon>
        <taxon>Bacillota</taxon>
        <taxon>Bacilli</taxon>
        <taxon>Bacillales</taxon>
        <taxon>Bacillaceae</taxon>
        <taxon>Bacillus</taxon>
    </lineage>
</organism>
<feature type="domain" description="VanZ-like" evidence="2">
    <location>
        <begin position="36"/>
        <end position="118"/>
    </location>
</feature>
<protein>
    <submittedName>
        <fullName evidence="3">VanZ family protein</fullName>
    </submittedName>
</protein>
<dbReference type="NCBIfam" id="NF037970">
    <property type="entry name" value="vanZ_1"/>
    <property type="match status" value="1"/>
</dbReference>
<evidence type="ECO:0000313" key="4">
    <source>
        <dbReference type="EMBL" id="NEY81028.1"/>
    </source>
</evidence>
<evidence type="ECO:0000313" key="5">
    <source>
        <dbReference type="Proteomes" id="UP000472971"/>
    </source>
</evidence>
<dbReference type="EMBL" id="JACEIO010000009">
    <property type="protein sequence ID" value="MBA4536660.1"/>
    <property type="molecule type" value="Genomic_DNA"/>
</dbReference>
<sequence>MLRTYIFAGLAFSYIVIIWIMSGLPHNTIIELPSKGFDTFFKESLHLIEFAILYLLLATFFLSASKFTPKINMFIALISSFYGVIDEIHQSFVPYRTASTIDVIKDCIGVIVCWYLVHQAVFYQRFPIIVSFIEKILNRKFE</sequence>
<reference evidence="4 5" key="1">
    <citation type="submission" date="2020-02" db="EMBL/GenBank/DDBJ databases">
        <title>Bacillus aquiflavi sp. nov., isolated from yellow water of strong flavor Chinese baijiu in Yibin region of China.</title>
        <authorList>
            <person name="Xie J."/>
        </authorList>
    </citation>
    <scope>NUCLEOTIDE SEQUENCE [LARGE SCALE GENOMIC DNA]</scope>
    <source>
        <strain evidence="4 5">3H-10</strain>
    </source>
</reference>